<accession>A0A7Y0A2Q3</accession>
<dbReference type="Proteomes" id="UP000583127">
    <property type="component" value="Unassembled WGS sequence"/>
</dbReference>
<protein>
    <submittedName>
        <fullName evidence="1">Transposase</fullName>
    </submittedName>
</protein>
<organism evidence="1 2">
    <name type="scientific">Paraburkholderia antibiotica</name>
    <dbReference type="NCBI Taxonomy" id="2728839"/>
    <lineage>
        <taxon>Bacteria</taxon>
        <taxon>Pseudomonadati</taxon>
        <taxon>Pseudomonadota</taxon>
        <taxon>Betaproteobacteria</taxon>
        <taxon>Burkholderiales</taxon>
        <taxon>Burkholderiaceae</taxon>
        <taxon>Paraburkholderia</taxon>
    </lineage>
</organism>
<name>A0A7Y0A2Q3_9BURK</name>
<reference evidence="1 2" key="1">
    <citation type="submission" date="2020-04" db="EMBL/GenBank/DDBJ databases">
        <title>Paraburkholderia sp. G-4-1-8 isolated from soil.</title>
        <authorList>
            <person name="Dahal R.H."/>
        </authorList>
    </citation>
    <scope>NUCLEOTIDE SEQUENCE [LARGE SCALE GENOMIC DNA]</scope>
    <source>
        <strain evidence="1 2">G-4-1-8</strain>
    </source>
</reference>
<comment type="caution">
    <text evidence="1">The sequence shown here is derived from an EMBL/GenBank/DDBJ whole genome shotgun (WGS) entry which is preliminary data.</text>
</comment>
<evidence type="ECO:0000313" key="1">
    <source>
        <dbReference type="EMBL" id="NML35391.1"/>
    </source>
</evidence>
<feature type="non-terminal residue" evidence="1">
    <location>
        <position position="1"/>
    </location>
</feature>
<sequence>KWLWSYNHERPNTAIGGVPPKQKLPIAA</sequence>
<proteinExistence type="predicted"/>
<gene>
    <name evidence="1" type="ORF">HHL14_31790</name>
</gene>
<keyword evidence="2" id="KW-1185">Reference proteome</keyword>
<evidence type="ECO:0000313" key="2">
    <source>
        <dbReference type="Proteomes" id="UP000583127"/>
    </source>
</evidence>
<dbReference type="EMBL" id="JABBFZ010000038">
    <property type="protein sequence ID" value="NML35391.1"/>
    <property type="molecule type" value="Genomic_DNA"/>
</dbReference>
<dbReference type="AlphaFoldDB" id="A0A7Y0A2Q3"/>